<evidence type="ECO:0000256" key="3">
    <source>
        <dbReference type="ARBA" id="ARBA00022679"/>
    </source>
</evidence>
<dbReference type="GO" id="GO:0080043">
    <property type="term" value="F:quercetin 3-O-glucosyltransferase activity"/>
    <property type="evidence" value="ECO:0000318"/>
    <property type="project" value="GO_Central"/>
</dbReference>
<reference evidence="6 9" key="2">
    <citation type="journal article" date="2014" name="BMC Genomics">
        <title>An improved genome release (version Mt4.0) for the model legume Medicago truncatula.</title>
        <authorList>
            <person name="Tang H."/>
            <person name="Krishnakumar V."/>
            <person name="Bidwell S."/>
            <person name="Rosen B."/>
            <person name="Chan A."/>
            <person name="Zhou S."/>
            <person name="Gentzbittel L."/>
            <person name="Childs K.L."/>
            <person name="Yandell M."/>
            <person name="Gundlach H."/>
            <person name="Mayer K.F."/>
            <person name="Schwartz D.C."/>
            <person name="Town C.D."/>
        </authorList>
    </citation>
    <scope>GENOME REANNOTATION</scope>
    <source>
        <strain evidence="6">A17</strain>
        <strain evidence="8 9">cv. Jemalong A17</strain>
    </source>
</reference>
<dbReference type="GO" id="GO:0080044">
    <property type="term" value="F:quercetin 7-O-glucosyltransferase activity"/>
    <property type="evidence" value="ECO:0000318"/>
    <property type="project" value="GO_Central"/>
</dbReference>
<evidence type="ECO:0000256" key="4">
    <source>
        <dbReference type="RuleBase" id="RU003718"/>
    </source>
</evidence>
<dbReference type="PaxDb" id="3880-AES80470"/>
<reference evidence="8" key="3">
    <citation type="submission" date="2015-04" db="UniProtKB">
        <authorList>
            <consortium name="EnsemblPlants"/>
        </authorList>
    </citation>
    <scope>IDENTIFICATION</scope>
    <source>
        <strain evidence="8">cv. Jemalong A17</strain>
    </source>
</reference>
<dbReference type="HOGENOM" id="CLU_001724_0_1_1"/>
<dbReference type="CDD" id="cd03784">
    <property type="entry name" value="GT1_Gtf-like"/>
    <property type="match status" value="1"/>
</dbReference>
<sequence>MENKVHCLVLSFPAQGHINPMLQFSKLLQQEGIIVTLVTTLFFGKKLHNLPPSVTLETISDGFDIGGIGEAKSFKQYLDHFAQVGPQNLEKLIDKLGRTSYPIDCVIYDAFFPWTLDVAKRLGIFGVSFLTQNVSVNSIYYHVLVGKLRVPLDVQEISLPVLPQLQHRDMPSFVLTYEKDPTFLELAVGQFSNICKADWILCNSFHELHQEGADWSMKIWPNFRTIGPSIPSKFLDKRIKNDEDYGATQFQSEEECMEWLNDKPKGSVVYASFGSLASLNEEQLEEVACALTDCESYFLWVVKPSEEPKLRKDFEKKTQKGFVVTWCSQLKVLAHESIGCFVTHCGWNSTLEAISLGVPIVAMPQWSDQSTNAKFIEDVWKIGIRVPIDEKQIVRRDEMKKCILEIMDSEKGRTIKSNAMKLKDLASNAVGVGGSTHQNITEFVNSLFHFASYKQTITN</sequence>
<dbReference type="Gramene" id="rna41731">
    <property type="protein sequence ID" value="RHN47166.1"/>
    <property type="gene ID" value="gene41731"/>
</dbReference>
<dbReference type="Gene3D" id="3.40.50.2000">
    <property type="entry name" value="Glycogen Phosphorylase B"/>
    <property type="match status" value="2"/>
</dbReference>
<dbReference type="Pfam" id="PF00201">
    <property type="entry name" value="UDPGT"/>
    <property type="match status" value="1"/>
</dbReference>
<reference evidence="6 9" key="1">
    <citation type="journal article" date="2011" name="Nature">
        <title>The Medicago genome provides insight into the evolution of rhizobial symbioses.</title>
        <authorList>
            <person name="Young N.D."/>
            <person name="Debelle F."/>
            <person name="Oldroyd G.E."/>
            <person name="Geurts R."/>
            <person name="Cannon S.B."/>
            <person name="Udvardi M.K."/>
            <person name="Benedito V.A."/>
            <person name="Mayer K.F."/>
            <person name="Gouzy J."/>
            <person name="Schoof H."/>
            <person name="Van de Peer Y."/>
            <person name="Proost S."/>
            <person name="Cook D.R."/>
            <person name="Meyers B.C."/>
            <person name="Spannagl M."/>
            <person name="Cheung F."/>
            <person name="De Mita S."/>
            <person name="Krishnakumar V."/>
            <person name="Gundlach H."/>
            <person name="Zhou S."/>
            <person name="Mudge J."/>
            <person name="Bharti A.K."/>
            <person name="Murray J.D."/>
            <person name="Naoumkina M.A."/>
            <person name="Rosen B."/>
            <person name="Silverstein K.A."/>
            <person name="Tang H."/>
            <person name="Rombauts S."/>
            <person name="Zhao P.X."/>
            <person name="Zhou P."/>
            <person name="Barbe V."/>
            <person name="Bardou P."/>
            <person name="Bechner M."/>
            <person name="Bellec A."/>
            <person name="Berger A."/>
            <person name="Berges H."/>
            <person name="Bidwell S."/>
            <person name="Bisseling T."/>
            <person name="Choisne N."/>
            <person name="Couloux A."/>
            <person name="Denny R."/>
            <person name="Deshpande S."/>
            <person name="Dai X."/>
            <person name="Doyle J.J."/>
            <person name="Dudez A.M."/>
            <person name="Farmer A.D."/>
            <person name="Fouteau S."/>
            <person name="Franken C."/>
            <person name="Gibelin C."/>
            <person name="Gish J."/>
            <person name="Goldstein S."/>
            <person name="Gonzalez A.J."/>
            <person name="Green P.J."/>
            <person name="Hallab A."/>
            <person name="Hartog M."/>
            <person name="Hua A."/>
            <person name="Humphray S.J."/>
            <person name="Jeong D.H."/>
            <person name="Jing Y."/>
            <person name="Jocker A."/>
            <person name="Kenton S.M."/>
            <person name="Kim D.J."/>
            <person name="Klee K."/>
            <person name="Lai H."/>
            <person name="Lang C."/>
            <person name="Lin S."/>
            <person name="Macmil S.L."/>
            <person name="Magdelenat G."/>
            <person name="Matthews L."/>
            <person name="McCorrison J."/>
            <person name="Monaghan E.L."/>
            <person name="Mun J.H."/>
            <person name="Najar F.Z."/>
            <person name="Nicholson C."/>
            <person name="Noirot C."/>
            <person name="O'Bleness M."/>
            <person name="Paule C.R."/>
            <person name="Poulain J."/>
            <person name="Prion F."/>
            <person name="Qin B."/>
            <person name="Qu C."/>
            <person name="Retzel E.F."/>
            <person name="Riddle C."/>
            <person name="Sallet E."/>
            <person name="Samain S."/>
            <person name="Samson N."/>
            <person name="Sanders I."/>
            <person name="Saurat O."/>
            <person name="Scarpelli C."/>
            <person name="Schiex T."/>
            <person name="Segurens B."/>
            <person name="Severin A.J."/>
            <person name="Sherrier D.J."/>
            <person name="Shi R."/>
            <person name="Sims S."/>
            <person name="Singer S.R."/>
            <person name="Sinharoy S."/>
            <person name="Sterck L."/>
            <person name="Viollet A."/>
            <person name="Wang B.B."/>
            <person name="Wang K."/>
            <person name="Wang M."/>
            <person name="Wang X."/>
            <person name="Warfsmann J."/>
            <person name="Weissenbach J."/>
            <person name="White D.D."/>
            <person name="White J.D."/>
            <person name="Wiley G.B."/>
            <person name="Wincker P."/>
            <person name="Xing Y."/>
            <person name="Yang L."/>
            <person name="Yao Z."/>
            <person name="Ying F."/>
            <person name="Zhai J."/>
            <person name="Zhou L."/>
            <person name="Zuber A."/>
            <person name="Denarie J."/>
            <person name="Dixon R.A."/>
            <person name="May G.D."/>
            <person name="Schwartz D.C."/>
            <person name="Rogers J."/>
            <person name="Quetier F."/>
            <person name="Town C.D."/>
            <person name="Roe B.A."/>
        </authorList>
    </citation>
    <scope>NUCLEOTIDE SEQUENCE [LARGE SCALE GENOMIC DNA]</scope>
    <source>
        <strain evidence="6">A17</strain>
        <strain evidence="8 9">cv. Jemalong A17</strain>
    </source>
</reference>
<dbReference type="OrthoDB" id="5835829at2759"/>
<accession>G7KSI1</accession>
<dbReference type="PANTHER" id="PTHR11926:SF1545">
    <property type="entry name" value="GLYCOSYLTRANSFERASE"/>
    <property type="match status" value="1"/>
</dbReference>
<dbReference type="GO" id="GO:0005737">
    <property type="term" value="C:cytoplasm"/>
    <property type="evidence" value="ECO:0000318"/>
    <property type="project" value="GO_Central"/>
</dbReference>
<dbReference type="EMBL" id="CM001223">
    <property type="protein sequence ID" value="AES80470.1"/>
    <property type="molecule type" value="Genomic_DNA"/>
</dbReference>
<dbReference type="Proteomes" id="UP000265566">
    <property type="component" value="Chromosome 7"/>
</dbReference>
<evidence type="ECO:0000313" key="9">
    <source>
        <dbReference type="Proteomes" id="UP000002051"/>
    </source>
</evidence>
<gene>
    <name evidence="8" type="primary">11432174</name>
    <name evidence="6" type="ordered locus">MTR_7g080950</name>
    <name evidence="7" type="ORF">MtrunA17_Chr7g0250001</name>
</gene>
<dbReference type="eggNOG" id="KOG1192">
    <property type="taxonomic scope" value="Eukaryota"/>
</dbReference>
<dbReference type="EMBL" id="PSQE01000007">
    <property type="protein sequence ID" value="RHN47166.1"/>
    <property type="molecule type" value="Genomic_DNA"/>
</dbReference>
<dbReference type="AlphaFoldDB" id="G7KSI1"/>
<dbReference type="KEGG" id="mtr:11432174"/>
<protein>
    <recommendedName>
        <fullName evidence="5">Glycosyltransferase</fullName>
        <ecNumber evidence="5">2.4.1.-</ecNumber>
    </recommendedName>
</protein>
<reference evidence="7" key="4">
    <citation type="journal article" date="2018" name="Nat. Plants">
        <title>Whole-genome landscape of Medicago truncatula symbiotic genes.</title>
        <authorList>
            <person name="Pecrix Y."/>
            <person name="Gamas P."/>
            <person name="Carrere S."/>
        </authorList>
    </citation>
    <scope>NUCLEOTIDE SEQUENCE</scope>
    <source>
        <tissue evidence="7">Leaves</tissue>
    </source>
</reference>
<evidence type="ECO:0000256" key="5">
    <source>
        <dbReference type="RuleBase" id="RU362057"/>
    </source>
</evidence>
<dbReference type="EnsemblPlants" id="AES80470">
    <property type="protein sequence ID" value="AES80470"/>
    <property type="gene ID" value="MTR_7g080950"/>
</dbReference>
<proteinExistence type="inferred from homology"/>
<evidence type="ECO:0000313" key="7">
    <source>
        <dbReference type="EMBL" id="RHN47166.1"/>
    </source>
</evidence>
<name>G7KSI1_MEDTR</name>
<dbReference type="FunFam" id="3.40.50.2000:FF:000019">
    <property type="entry name" value="Glycosyltransferase"/>
    <property type="match status" value="1"/>
</dbReference>
<dbReference type="Proteomes" id="UP000002051">
    <property type="component" value="Unassembled WGS sequence"/>
</dbReference>
<dbReference type="SUPFAM" id="SSF53756">
    <property type="entry name" value="UDP-Glycosyltransferase/glycogen phosphorylase"/>
    <property type="match status" value="1"/>
</dbReference>
<dbReference type="GO" id="GO:0032787">
    <property type="term" value="P:monocarboxylic acid metabolic process"/>
    <property type="evidence" value="ECO:0007669"/>
    <property type="project" value="UniProtKB-ARBA"/>
</dbReference>
<organism evidence="6 9">
    <name type="scientific">Medicago truncatula</name>
    <name type="common">Barrel medic</name>
    <name type="synonym">Medicago tribuloides</name>
    <dbReference type="NCBI Taxonomy" id="3880"/>
    <lineage>
        <taxon>Eukaryota</taxon>
        <taxon>Viridiplantae</taxon>
        <taxon>Streptophyta</taxon>
        <taxon>Embryophyta</taxon>
        <taxon>Tracheophyta</taxon>
        <taxon>Spermatophyta</taxon>
        <taxon>Magnoliopsida</taxon>
        <taxon>eudicotyledons</taxon>
        <taxon>Gunneridae</taxon>
        <taxon>Pentapetalae</taxon>
        <taxon>rosids</taxon>
        <taxon>fabids</taxon>
        <taxon>Fabales</taxon>
        <taxon>Fabaceae</taxon>
        <taxon>Papilionoideae</taxon>
        <taxon>50 kb inversion clade</taxon>
        <taxon>NPAAA clade</taxon>
        <taxon>Hologalegina</taxon>
        <taxon>IRL clade</taxon>
        <taxon>Trifolieae</taxon>
        <taxon>Medicago</taxon>
    </lineage>
</organism>
<dbReference type="InterPro" id="IPR035595">
    <property type="entry name" value="UDP_glycos_trans_CS"/>
</dbReference>
<dbReference type="PANTHER" id="PTHR11926">
    <property type="entry name" value="GLUCOSYL/GLUCURONOSYL TRANSFERASES"/>
    <property type="match status" value="1"/>
</dbReference>
<keyword evidence="9" id="KW-1185">Reference proteome</keyword>
<evidence type="ECO:0000256" key="1">
    <source>
        <dbReference type="ARBA" id="ARBA00009995"/>
    </source>
</evidence>
<keyword evidence="3 4" id="KW-0808">Transferase</keyword>
<keyword evidence="2 4" id="KW-0328">Glycosyltransferase</keyword>
<comment type="similarity">
    <text evidence="1 4">Belongs to the UDP-glycosyltransferase family.</text>
</comment>
<evidence type="ECO:0000313" key="8">
    <source>
        <dbReference type="EnsemblPlants" id="AES80470"/>
    </source>
</evidence>
<dbReference type="PROSITE" id="PS00375">
    <property type="entry name" value="UDPGT"/>
    <property type="match status" value="1"/>
</dbReference>
<dbReference type="EC" id="2.4.1.-" evidence="5"/>
<evidence type="ECO:0000256" key="2">
    <source>
        <dbReference type="ARBA" id="ARBA00022676"/>
    </source>
</evidence>
<evidence type="ECO:0000313" key="6">
    <source>
        <dbReference type="EMBL" id="AES80470.1"/>
    </source>
</evidence>
<dbReference type="InterPro" id="IPR002213">
    <property type="entry name" value="UDP_glucos_trans"/>
</dbReference>
<dbReference type="OMA" id="NIFEPNI"/>
<dbReference type="FunFam" id="3.40.50.2000:FF:000057">
    <property type="entry name" value="Glycosyltransferase"/>
    <property type="match status" value="1"/>
</dbReference>